<reference evidence="1" key="1">
    <citation type="submission" date="2021-01" db="EMBL/GenBank/DDBJ databases">
        <authorList>
            <person name="Corre E."/>
            <person name="Pelletier E."/>
            <person name="Niang G."/>
            <person name="Scheremetjew M."/>
            <person name="Finn R."/>
            <person name="Kale V."/>
            <person name="Holt S."/>
            <person name="Cochrane G."/>
            <person name="Meng A."/>
            <person name="Brown T."/>
            <person name="Cohen L."/>
        </authorList>
    </citation>
    <scope>NUCLEOTIDE SEQUENCE</scope>
    <source>
        <strain evidence="1">CCMP281</strain>
    </source>
</reference>
<accession>A0A7S3EVY2</accession>
<dbReference type="EMBL" id="HBHX01020987">
    <property type="protein sequence ID" value="CAE0111060.1"/>
    <property type="molecule type" value="Transcribed_RNA"/>
</dbReference>
<protein>
    <submittedName>
        <fullName evidence="1">Uncharacterized protein</fullName>
    </submittedName>
</protein>
<organism evidence="1">
    <name type="scientific">Haptolina ericina</name>
    <dbReference type="NCBI Taxonomy" id="156174"/>
    <lineage>
        <taxon>Eukaryota</taxon>
        <taxon>Haptista</taxon>
        <taxon>Haptophyta</taxon>
        <taxon>Prymnesiophyceae</taxon>
        <taxon>Prymnesiales</taxon>
        <taxon>Prymnesiaceae</taxon>
        <taxon>Haptolina</taxon>
    </lineage>
</organism>
<evidence type="ECO:0000313" key="1">
    <source>
        <dbReference type="EMBL" id="CAE0111060.1"/>
    </source>
</evidence>
<dbReference type="AlphaFoldDB" id="A0A7S3EVY2"/>
<gene>
    <name evidence="1" type="ORF">HERI1096_LOCUS11720</name>
</gene>
<sequence>MMGEIMGMMQAAPTPALAAMLTALRGKHNKPALSHGSSMHISKSSDVAVPAPEASALPAATAAQLKAIHSGRATLLRQILLAYFRRHFTAGLPKVEDLVARVVGGPPTFVEGVVVGGVLWTEQELFAKLEAKYGAKVDLDPHDLV</sequence>
<name>A0A7S3EVY2_9EUKA</name>
<proteinExistence type="predicted"/>